<feature type="domain" description="UvrD-like helicase ATP-binding" evidence="11">
    <location>
        <begin position="14"/>
        <end position="282"/>
    </location>
</feature>
<evidence type="ECO:0000256" key="7">
    <source>
        <dbReference type="ARBA" id="ARBA00034808"/>
    </source>
</evidence>
<reference evidence="13 14" key="1">
    <citation type="journal article" date="2019" name="Nat. Med.">
        <title>A library of human gut bacterial isolates paired with longitudinal multiomics data enables mechanistic microbiome research.</title>
        <authorList>
            <person name="Poyet M."/>
            <person name="Groussin M."/>
            <person name="Gibbons S.M."/>
            <person name="Avila-Pacheco J."/>
            <person name="Jiang X."/>
            <person name="Kearney S.M."/>
            <person name="Perrotta A.R."/>
            <person name="Berdy B."/>
            <person name="Zhao S."/>
            <person name="Lieberman T.D."/>
            <person name="Swanson P.K."/>
            <person name="Smith M."/>
            <person name="Roesemann S."/>
            <person name="Alexander J.E."/>
            <person name="Rich S.A."/>
            <person name="Livny J."/>
            <person name="Vlamakis H."/>
            <person name="Clish C."/>
            <person name="Bullock K."/>
            <person name="Deik A."/>
            <person name="Scott J."/>
            <person name="Pierce K.A."/>
            <person name="Xavier R.J."/>
            <person name="Alm E.J."/>
        </authorList>
    </citation>
    <scope>NUCLEOTIDE SEQUENCE [LARGE SCALE GENOMIC DNA]</scope>
    <source>
        <strain evidence="13 14">BIOML-A6</strain>
    </source>
</reference>
<protein>
    <recommendedName>
        <fullName evidence="7">DNA 3'-5' helicase</fullName>
        <ecNumber evidence="7">5.6.2.4</ecNumber>
    </recommendedName>
    <alternativeName>
        <fullName evidence="8">DNA 3'-5' helicase II</fullName>
    </alternativeName>
</protein>
<gene>
    <name evidence="13" type="ORF">F2Y81_26395</name>
</gene>
<feature type="domain" description="UvrD-like helicase C-terminal" evidence="12">
    <location>
        <begin position="283"/>
        <end position="527"/>
    </location>
</feature>
<dbReference type="CDD" id="cd17932">
    <property type="entry name" value="DEXQc_UvrD"/>
    <property type="match status" value="1"/>
</dbReference>
<dbReference type="RefSeq" id="WP_007217876.1">
    <property type="nucleotide sequence ID" value="NZ_CABMLT010000025.1"/>
</dbReference>
<keyword evidence="3 10" id="KW-0347">Helicase</keyword>
<name>A0A120A103_9BACE</name>
<dbReference type="PROSITE" id="PS51217">
    <property type="entry name" value="UVRD_HELICASE_CTER"/>
    <property type="match status" value="1"/>
</dbReference>
<dbReference type="Proteomes" id="UP000448877">
    <property type="component" value="Unassembled WGS sequence"/>
</dbReference>
<organism evidence="13 14">
    <name type="scientific">Bacteroides cellulosilyticus</name>
    <dbReference type="NCBI Taxonomy" id="246787"/>
    <lineage>
        <taxon>Bacteria</taxon>
        <taxon>Pseudomonadati</taxon>
        <taxon>Bacteroidota</taxon>
        <taxon>Bacteroidia</taxon>
        <taxon>Bacteroidales</taxon>
        <taxon>Bacteroidaceae</taxon>
        <taxon>Bacteroides</taxon>
    </lineage>
</organism>
<dbReference type="GO" id="GO:0000725">
    <property type="term" value="P:recombinational repair"/>
    <property type="evidence" value="ECO:0007669"/>
    <property type="project" value="TreeGrafter"/>
</dbReference>
<keyword evidence="5" id="KW-0413">Isomerase</keyword>
<dbReference type="Gene3D" id="3.40.50.300">
    <property type="entry name" value="P-loop containing nucleotide triphosphate hydrolases"/>
    <property type="match status" value="3"/>
</dbReference>
<dbReference type="InterPro" id="IPR014017">
    <property type="entry name" value="DNA_helicase_UvrD-like_C"/>
</dbReference>
<dbReference type="GO" id="GO:0016787">
    <property type="term" value="F:hydrolase activity"/>
    <property type="evidence" value="ECO:0007669"/>
    <property type="project" value="UniProtKB-UniRule"/>
</dbReference>
<dbReference type="GO" id="GO:0005524">
    <property type="term" value="F:ATP binding"/>
    <property type="evidence" value="ECO:0007669"/>
    <property type="project" value="UniProtKB-UniRule"/>
</dbReference>
<feature type="binding site" evidence="10">
    <location>
        <begin position="35"/>
        <end position="42"/>
    </location>
    <ligand>
        <name>ATP</name>
        <dbReference type="ChEBI" id="CHEBI:30616"/>
    </ligand>
</feature>
<evidence type="ECO:0000256" key="2">
    <source>
        <dbReference type="ARBA" id="ARBA00022801"/>
    </source>
</evidence>
<dbReference type="SUPFAM" id="SSF52540">
    <property type="entry name" value="P-loop containing nucleoside triphosphate hydrolases"/>
    <property type="match status" value="1"/>
</dbReference>
<comment type="catalytic activity">
    <reaction evidence="9">
        <text>ATP + H2O = ADP + phosphate + H(+)</text>
        <dbReference type="Rhea" id="RHEA:13065"/>
        <dbReference type="ChEBI" id="CHEBI:15377"/>
        <dbReference type="ChEBI" id="CHEBI:15378"/>
        <dbReference type="ChEBI" id="CHEBI:30616"/>
        <dbReference type="ChEBI" id="CHEBI:43474"/>
        <dbReference type="ChEBI" id="CHEBI:456216"/>
        <dbReference type="EC" id="5.6.2.4"/>
    </reaction>
</comment>
<evidence type="ECO:0000256" key="4">
    <source>
        <dbReference type="ARBA" id="ARBA00022840"/>
    </source>
</evidence>
<dbReference type="GO" id="GO:0003677">
    <property type="term" value="F:DNA binding"/>
    <property type="evidence" value="ECO:0007669"/>
    <property type="project" value="InterPro"/>
</dbReference>
<sequence length="605" mass="69422">MKYKAVDEWIPADGFVLEPNALDTVKSEQNTLVIAGPGAGKTELLAQRACFLLETNQCPYPKKILAISFKRDAAYNLKERVLKRCGSDLAVRFESMTFDAFAKNIVDRFRKGLPESYAVNSEYEIIFGERDILDVFEGIDRNYRSTHSDKQILDDYYSKLPLSPDSIHYKAWTHQLSGAKSFLTFKMMMRLAELIMDANPKLREYLKATYSHIFLDEFQDTTTLQYEFLTTCFGDSGSVLTAVGDDKQRIMLWAGALPEIFSKFIEDYDASQLSLQMNFRSAPNLVELQNYLITNLLRKEDTVICNPNWNKGDGEAYLWIFKNPQQEIEYLHSNVERWVNKDNINPRDICILVKQQLQKYAGELIDYFNEHGIAARDESKYQDLLTEEVILFIVNFLYLINSNKAIDSKSSVLNFLSNINSSYSDKEVFAEEIKLHKFIKTIRSVFQKDFTKCIEGIVNDIISFAGADKIKSSYPAYKNKKYFSETIGSFSQLLKEEAKGATNLKTILDTITGVGVIPIMTIHKSKGLEYHTVIFMGLEDGAFWSYDKQPDEDKCAFFVALSRAKERVAFTFSRNRNGRAQSLTKIEELFKSLEDSKKVAFQEIK</sequence>
<keyword evidence="1 10" id="KW-0547">Nucleotide-binding</keyword>
<comment type="catalytic activity">
    <reaction evidence="6">
        <text>Couples ATP hydrolysis with the unwinding of duplex DNA by translocating in the 3'-5' direction.</text>
        <dbReference type="EC" id="5.6.2.4"/>
    </reaction>
</comment>
<evidence type="ECO:0000256" key="8">
    <source>
        <dbReference type="ARBA" id="ARBA00034923"/>
    </source>
</evidence>
<dbReference type="Pfam" id="PF00580">
    <property type="entry name" value="UvrD-helicase"/>
    <property type="match status" value="2"/>
</dbReference>
<dbReference type="InterPro" id="IPR000212">
    <property type="entry name" value="DNA_helicase_UvrD/REP"/>
</dbReference>
<proteinExistence type="predicted"/>
<evidence type="ECO:0000256" key="5">
    <source>
        <dbReference type="ARBA" id="ARBA00023235"/>
    </source>
</evidence>
<evidence type="ECO:0000256" key="1">
    <source>
        <dbReference type="ARBA" id="ARBA00022741"/>
    </source>
</evidence>
<dbReference type="EC" id="5.6.2.4" evidence="7"/>
<evidence type="ECO:0000259" key="12">
    <source>
        <dbReference type="PROSITE" id="PS51217"/>
    </source>
</evidence>
<evidence type="ECO:0000256" key="3">
    <source>
        <dbReference type="ARBA" id="ARBA00022806"/>
    </source>
</evidence>
<comment type="caution">
    <text evidence="13">The sequence shown here is derived from an EMBL/GenBank/DDBJ whole genome shotgun (WGS) entry which is preliminary data.</text>
</comment>
<dbReference type="PROSITE" id="PS51198">
    <property type="entry name" value="UVRD_HELICASE_ATP_BIND"/>
    <property type="match status" value="1"/>
</dbReference>
<dbReference type="Pfam" id="PF13361">
    <property type="entry name" value="UvrD_C"/>
    <property type="match status" value="2"/>
</dbReference>
<dbReference type="EMBL" id="VVYV01000075">
    <property type="protein sequence ID" value="KAA5412269.1"/>
    <property type="molecule type" value="Genomic_DNA"/>
</dbReference>
<evidence type="ECO:0000313" key="14">
    <source>
        <dbReference type="Proteomes" id="UP000448877"/>
    </source>
</evidence>
<dbReference type="GO" id="GO:0043138">
    <property type="term" value="F:3'-5' DNA helicase activity"/>
    <property type="evidence" value="ECO:0007669"/>
    <property type="project" value="UniProtKB-EC"/>
</dbReference>
<accession>A0A120A103</accession>
<evidence type="ECO:0000256" key="9">
    <source>
        <dbReference type="ARBA" id="ARBA00048988"/>
    </source>
</evidence>
<evidence type="ECO:0000256" key="6">
    <source>
        <dbReference type="ARBA" id="ARBA00034617"/>
    </source>
</evidence>
<keyword evidence="2 10" id="KW-0378">Hydrolase</keyword>
<keyword evidence="4 10" id="KW-0067">ATP-binding</keyword>
<evidence type="ECO:0000313" key="13">
    <source>
        <dbReference type="EMBL" id="KAA5412269.1"/>
    </source>
</evidence>
<evidence type="ECO:0000259" key="11">
    <source>
        <dbReference type="PROSITE" id="PS51198"/>
    </source>
</evidence>
<dbReference type="InterPro" id="IPR014016">
    <property type="entry name" value="UvrD-like_ATP-bd"/>
</dbReference>
<dbReference type="InterPro" id="IPR027417">
    <property type="entry name" value="P-loop_NTPase"/>
</dbReference>
<evidence type="ECO:0000256" key="10">
    <source>
        <dbReference type="PROSITE-ProRule" id="PRU00560"/>
    </source>
</evidence>
<dbReference type="PANTHER" id="PTHR11070">
    <property type="entry name" value="UVRD / RECB / PCRA DNA HELICASE FAMILY MEMBER"/>
    <property type="match status" value="1"/>
</dbReference>
<dbReference type="AlphaFoldDB" id="A0A120A103"/>
<dbReference type="PANTHER" id="PTHR11070:SF2">
    <property type="entry name" value="ATP-DEPENDENT DNA HELICASE SRS2"/>
    <property type="match status" value="1"/>
</dbReference>